<evidence type="ECO:0000256" key="1">
    <source>
        <dbReference type="ARBA" id="ARBA00005234"/>
    </source>
</evidence>
<evidence type="ECO:0000313" key="6">
    <source>
        <dbReference type="Proteomes" id="UP000887565"/>
    </source>
</evidence>
<name>A0A915KDE4_ROMCU</name>
<dbReference type="GO" id="GO:0008234">
    <property type="term" value="F:cysteine-type peptidase activity"/>
    <property type="evidence" value="ECO:0007669"/>
    <property type="project" value="InterPro"/>
</dbReference>
<evidence type="ECO:0000256" key="2">
    <source>
        <dbReference type="ARBA" id="ARBA00022670"/>
    </source>
</evidence>
<dbReference type="AlphaFoldDB" id="A0A915KDE4"/>
<dbReference type="Proteomes" id="UP000887565">
    <property type="component" value="Unplaced"/>
</dbReference>
<sequence length="491" mass="55375">MKLLNLKRQKELKSEPDQDQQVSNDMLISHGTPAKIAKIEMENLESMENLTILDGNLEEKDSQLTTPVSEKRKHLKKCKFMKSTSAVRATTSPSQELMPPPRTLFLVKPDLTNPILDNQKVTEPNLDIPMLENPEPNFGNLSVGQVLGNIVEQGLLNDLDLSDLLVVDSFMSSTCLGSYMGYLITKAKVPCVAVHPNATGYYFLNNRWTTLCARDFLINPVRVPLESVKFVLIPILSKSGNDLVTIQQLERSVGHYVLAIYDVDNKKVIFFDPKGTKISESYNSKMLLETVMDTLPSPLHTREYSIISRNRAHFNLQPSTDGENCGYFVCLFAEMTIWKNFGSQIKIPNFNIYIYRQQVKERLGQILNGMYPNDFLVEKFFDQQQDQDLVTVEIKEKEDIVEIGKITETTDPEWSGVCGLAELRPVTKFLKTGNSCRQKNHPDDFCGSLSTNHKMGYFHSGGFDFKCKFCGAKLLKSEAAGRASKCCHNGS</sequence>
<dbReference type="WBParaSite" id="nRc.2.0.1.t36732-RA">
    <property type="protein sequence ID" value="nRc.2.0.1.t36732-RA"/>
    <property type="gene ID" value="nRc.2.0.1.g36732"/>
</dbReference>
<dbReference type="GO" id="GO:0006508">
    <property type="term" value="P:proteolysis"/>
    <property type="evidence" value="ECO:0007669"/>
    <property type="project" value="UniProtKB-KW"/>
</dbReference>
<dbReference type="InterPro" id="IPR038765">
    <property type="entry name" value="Papain-like_cys_pep_sf"/>
</dbReference>
<feature type="domain" description="Ubiquitin-like protease family profile" evidence="5">
    <location>
        <begin position="121"/>
        <end position="336"/>
    </location>
</feature>
<evidence type="ECO:0000256" key="3">
    <source>
        <dbReference type="ARBA" id="ARBA00022801"/>
    </source>
</evidence>
<dbReference type="SUPFAM" id="SSF54001">
    <property type="entry name" value="Cysteine proteinases"/>
    <property type="match status" value="1"/>
</dbReference>
<organism evidence="6 7">
    <name type="scientific">Romanomermis culicivorax</name>
    <name type="common">Nematode worm</name>
    <dbReference type="NCBI Taxonomy" id="13658"/>
    <lineage>
        <taxon>Eukaryota</taxon>
        <taxon>Metazoa</taxon>
        <taxon>Ecdysozoa</taxon>
        <taxon>Nematoda</taxon>
        <taxon>Enoplea</taxon>
        <taxon>Dorylaimia</taxon>
        <taxon>Mermithida</taxon>
        <taxon>Mermithoidea</taxon>
        <taxon>Mermithidae</taxon>
        <taxon>Romanomermis</taxon>
    </lineage>
</organism>
<dbReference type="PROSITE" id="PS50600">
    <property type="entry name" value="ULP_PROTEASE"/>
    <property type="match status" value="1"/>
</dbReference>
<proteinExistence type="inferred from homology"/>
<accession>A0A915KDE4</accession>
<dbReference type="InterPro" id="IPR003653">
    <property type="entry name" value="Peptidase_C48_C"/>
</dbReference>
<feature type="region of interest" description="Disordered" evidence="4">
    <location>
        <begin position="1"/>
        <end position="23"/>
    </location>
</feature>
<protein>
    <submittedName>
        <fullName evidence="7">Ubiquitin-like protease family profile domain-containing protein</fullName>
    </submittedName>
</protein>
<comment type="similarity">
    <text evidence="1">Belongs to the peptidase C48 family.</text>
</comment>
<dbReference type="Gene3D" id="3.40.395.10">
    <property type="entry name" value="Adenoviral Proteinase, Chain A"/>
    <property type="match status" value="1"/>
</dbReference>
<keyword evidence="2" id="KW-0645">Protease</keyword>
<reference evidence="7" key="1">
    <citation type="submission" date="2022-11" db="UniProtKB">
        <authorList>
            <consortium name="WormBaseParasite"/>
        </authorList>
    </citation>
    <scope>IDENTIFICATION</scope>
</reference>
<evidence type="ECO:0000259" key="5">
    <source>
        <dbReference type="PROSITE" id="PS50600"/>
    </source>
</evidence>
<keyword evidence="3" id="KW-0378">Hydrolase</keyword>
<evidence type="ECO:0000313" key="7">
    <source>
        <dbReference type="WBParaSite" id="nRc.2.0.1.t36732-RA"/>
    </source>
</evidence>
<evidence type="ECO:0000256" key="4">
    <source>
        <dbReference type="SAM" id="MobiDB-lite"/>
    </source>
</evidence>
<keyword evidence="6" id="KW-1185">Reference proteome</keyword>